<gene>
    <name evidence="1" type="ORF">JA13_166</name>
</gene>
<dbReference type="Proteomes" id="UP000263742">
    <property type="component" value="Segment"/>
</dbReference>
<sequence>MIKPSDYGAGDTLHVNSFPDAIAPEYFEAWAAYVDTQTAEDLFNSGKDGMLLAVQGFVSGLNKTIAKPQIRSIPGVAVTSRDRYLKFLRTRYREVNEFFNRMLLRKYMRVADVRTRIQSNYNQVANCIIVQAEVYMTFIPISAKQKVGEVLNLNKQLWFSGKMPPSVFKTDNLTKLLAKSALQNVPDTYPSLVSVIGKRKYMAEWNQSLGIHCCRTKGNSFTVRIRLERQIFFLGKHKKSEMERLINRSIKQVFI</sequence>
<organism evidence="1 2">
    <name type="scientific">Dickeya phage vB_DsoM_JA13</name>
    <dbReference type="NCBI Taxonomy" id="2283030"/>
    <lineage>
        <taxon>Viruses</taxon>
        <taxon>Duplodnaviria</taxon>
        <taxon>Heunggongvirae</taxon>
        <taxon>Uroviricota</taxon>
        <taxon>Caudoviricetes</taxon>
        <taxon>Salmondvirus</taxon>
        <taxon>Salmondvirus JA11</taxon>
    </lineage>
</organism>
<dbReference type="EMBL" id="MH460460">
    <property type="protein sequence ID" value="AXG66569.1"/>
    <property type="molecule type" value="Genomic_DNA"/>
</dbReference>
<protein>
    <submittedName>
        <fullName evidence="1">Uncharacterized protein</fullName>
    </submittedName>
</protein>
<proteinExistence type="predicted"/>
<evidence type="ECO:0000313" key="1">
    <source>
        <dbReference type="EMBL" id="AXG66569.1"/>
    </source>
</evidence>
<evidence type="ECO:0000313" key="2">
    <source>
        <dbReference type="Proteomes" id="UP000263742"/>
    </source>
</evidence>
<accession>A0A384ZWG0</accession>
<reference evidence="1 2" key="1">
    <citation type="journal article" date="2018" name="Front. Microbiol.">
        <title>Jumbo Bacteriophages Are Represented Within an Increasing Diversity of Environmental Viruses Infecting the Emerging Phytopathogen, Dickeya solani.</title>
        <authorList>
            <person name="Day A.W."/>
            <person name="Ahn J."/>
            <person name="Salmond G.P.C."/>
        </authorList>
    </citation>
    <scope>NUCLEOTIDE SEQUENCE [LARGE SCALE GENOMIC DNA]</scope>
</reference>
<name>A0A384ZWG0_9CAUD</name>